<protein>
    <recommendedName>
        <fullName evidence="8">ABC transmembrane type-1 domain-containing protein</fullName>
    </recommendedName>
</protein>
<gene>
    <name evidence="9" type="ORF">SY83_03290</name>
</gene>
<feature type="domain" description="ABC transmembrane type-1" evidence="8">
    <location>
        <begin position="72"/>
        <end position="268"/>
    </location>
</feature>
<dbReference type="GO" id="GO:0055085">
    <property type="term" value="P:transmembrane transport"/>
    <property type="evidence" value="ECO:0007669"/>
    <property type="project" value="InterPro"/>
</dbReference>
<evidence type="ECO:0000256" key="3">
    <source>
        <dbReference type="ARBA" id="ARBA00022475"/>
    </source>
</evidence>
<evidence type="ECO:0000313" key="10">
    <source>
        <dbReference type="Proteomes" id="UP000076927"/>
    </source>
</evidence>
<keyword evidence="4 7" id="KW-0812">Transmembrane</keyword>
<dbReference type="PANTHER" id="PTHR43744">
    <property type="entry name" value="ABC TRANSPORTER PERMEASE PROTEIN MG189-RELATED-RELATED"/>
    <property type="match status" value="1"/>
</dbReference>
<evidence type="ECO:0000256" key="4">
    <source>
        <dbReference type="ARBA" id="ARBA00022692"/>
    </source>
</evidence>
<evidence type="ECO:0000256" key="5">
    <source>
        <dbReference type="ARBA" id="ARBA00022989"/>
    </source>
</evidence>
<evidence type="ECO:0000256" key="2">
    <source>
        <dbReference type="ARBA" id="ARBA00022448"/>
    </source>
</evidence>
<dbReference type="CDD" id="cd06261">
    <property type="entry name" value="TM_PBP2"/>
    <property type="match status" value="1"/>
</dbReference>
<dbReference type="STRING" id="1178515.SY83_03290"/>
<evidence type="ECO:0000259" key="8">
    <source>
        <dbReference type="PROSITE" id="PS50928"/>
    </source>
</evidence>
<name>A0A172TFE2_9BACL</name>
<evidence type="ECO:0000256" key="7">
    <source>
        <dbReference type="SAM" id="Phobius"/>
    </source>
</evidence>
<dbReference type="InterPro" id="IPR035906">
    <property type="entry name" value="MetI-like_sf"/>
</dbReference>
<feature type="transmembrane region" description="Helical" evidence="7">
    <location>
        <begin position="107"/>
        <end position="127"/>
    </location>
</feature>
<keyword evidence="10" id="KW-1185">Reference proteome</keyword>
<sequence length="286" mass="31462">MLNRYGARRKGIWFDWVNRTFLFLLAMTTVIPLLYVAWASVTVHGASNAAFPGFTLAAYRYLLGSEGIVRSLANTFWITTIGTVINVLLTCLTAYPLAQASLPFRKGFLLFIACTMICWGGMIPDYLVVSQLGLLDTYWALWLPAGIQPLLLFVLVAFFRKLPSNVTDSAKLDGCGHLDLLLRVILPLSVPPITACAMMYAAAHWNDFMSPLLYVSDVHRWPIQIWLHQVILLSAGGIEPPAGAKPLPLYAIRNALIILAVIPLSLLIASFHSSLLHALPGGSVKE</sequence>
<comment type="subcellular location">
    <subcellularLocation>
        <location evidence="1">Cell membrane</location>
        <topology evidence="1">Multi-pass membrane protein</topology>
    </subcellularLocation>
</comment>
<feature type="transmembrane region" description="Helical" evidence="7">
    <location>
        <begin position="21"/>
        <end position="41"/>
    </location>
</feature>
<evidence type="ECO:0000256" key="6">
    <source>
        <dbReference type="ARBA" id="ARBA00023136"/>
    </source>
</evidence>
<accession>A0A172TFE2</accession>
<dbReference type="PANTHER" id="PTHR43744:SF9">
    <property type="entry name" value="POLYGALACTURONAN_RHAMNOGALACTURONAN TRANSPORT SYSTEM PERMEASE PROTEIN YTCP"/>
    <property type="match status" value="1"/>
</dbReference>
<dbReference type="InterPro" id="IPR000515">
    <property type="entry name" value="MetI-like"/>
</dbReference>
<feature type="transmembrane region" description="Helical" evidence="7">
    <location>
        <begin position="76"/>
        <end position="95"/>
    </location>
</feature>
<dbReference type="OrthoDB" id="9810086at2"/>
<dbReference type="Gene3D" id="1.10.3720.10">
    <property type="entry name" value="MetI-like"/>
    <property type="match status" value="1"/>
</dbReference>
<keyword evidence="6 7" id="KW-0472">Membrane</keyword>
<dbReference type="KEGG" id="pswu:SY83_03290"/>
<keyword evidence="3" id="KW-1003">Cell membrane</keyword>
<feature type="transmembrane region" description="Helical" evidence="7">
    <location>
        <begin position="180"/>
        <end position="201"/>
    </location>
</feature>
<dbReference type="Proteomes" id="UP000076927">
    <property type="component" value="Chromosome"/>
</dbReference>
<dbReference type="RefSeq" id="WP_068604231.1">
    <property type="nucleotide sequence ID" value="NZ_CP011388.1"/>
</dbReference>
<dbReference type="SUPFAM" id="SSF161098">
    <property type="entry name" value="MetI-like"/>
    <property type="match status" value="1"/>
</dbReference>
<dbReference type="PROSITE" id="PS50928">
    <property type="entry name" value="ABC_TM1"/>
    <property type="match status" value="1"/>
</dbReference>
<evidence type="ECO:0000313" key="9">
    <source>
        <dbReference type="EMBL" id="ANE45503.1"/>
    </source>
</evidence>
<evidence type="ECO:0000256" key="1">
    <source>
        <dbReference type="ARBA" id="ARBA00004651"/>
    </source>
</evidence>
<proteinExistence type="predicted"/>
<feature type="transmembrane region" description="Helical" evidence="7">
    <location>
        <begin position="250"/>
        <end position="271"/>
    </location>
</feature>
<dbReference type="PATRIC" id="fig|1178515.4.peg.649"/>
<keyword evidence="5 7" id="KW-1133">Transmembrane helix</keyword>
<keyword evidence="2" id="KW-0813">Transport</keyword>
<dbReference type="AlphaFoldDB" id="A0A172TFE2"/>
<dbReference type="GO" id="GO:0005886">
    <property type="term" value="C:plasma membrane"/>
    <property type="evidence" value="ECO:0007669"/>
    <property type="project" value="UniProtKB-SubCell"/>
</dbReference>
<organism evidence="9 10">
    <name type="scientific">Paenibacillus swuensis</name>
    <dbReference type="NCBI Taxonomy" id="1178515"/>
    <lineage>
        <taxon>Bacteria</taxon>
        <taxon>Bacillati</taxon>
        <taxon>Bacillota</taxon>
        <taxon>Bacilli</taxon>
        <taxon>Bacillales</taxon>
        <taxon>Paenibacillaceae</taxon>
        <taxon>Paenibacillus</taxon>
    </lineage>
</organism>
<dbReference type="EMBL" id="CP011388">
    <property type="protein sequence ID" value="ANE45503.1"/>
    <property type="molecule type" value="Genomic_DNA"/>
</dbReference>
<feature type="transmembrane region" description="Helical" evidence="7">
    <location>
        <begin position="139"/>
        <end position="159"/>
    </location>
</feature>
<reference evidence="9 10" key="1">
    <citation type="submission" date="2015-01" db="EMBL/GenBank/DDBJ databases">
        <title>Paenibacillus swuensis/DY6/whole genome sequencing.</title>
        <authorList>
            <person name="Kim M.K."/>
            <person name="Srinivasan S."/>
            <person name="Lee J.-J."/>
        </authorList>
    </citation>
    <scope>NUCLEOTIDE SEQUENCE [LARGE SCALE GENOMIC DNA]</scope>
    <source>
        <strain evidence="9 10">DY6</strain>
    </source>
</reference>